<keyword evidence="2" id="KW-0472">Membrane</keyword>
<reference evidence="3 4" key="1">
    <citation type="submission" date="2016-11" db="EMBL/GenBank/DDBJ databases">
        <authorList>
            <person name="Jaros S."/>
            <person name="Januszkiewicz K."/>
            <person name="Wedrychowicz H."/>
        </authorList>
    </citation>
    <scope>NUCLEOTIDE SEQUENCE [LARGE SCALE GENOMIC DNA]</scope>
    <source>
        <strain evidence="3 4">DSM 17477</strain>
    </source>
</reference>
<dbReference type="Proteomes" id="UP000184052">
    <property type="component" value="Unassembled WGS sequence"/>
</dbReference>
<feature type="compositionally biased region" description="Basic and acidic residues" evidence="1">
    <location>
        <begin position="12"/>
        <end position="22"/>
    </location>
</feature>
<evidence type="ECO:0000256" key="1">
    <source>
        <dbReference type="SAM" id="MobiDB-lite"/>
    </source>
</evidence>
<dbReference type="STRING" id="1121476.SAMN02745751_01146"/>
<dbReference type="AlphaFoldDB" id="A0A1M6ECB3"/>
<dbReference type="RefSeq" id="WP_094762745.1">
    <property type="nucleotide sequence ID" value="NZ_FQZL01000007.1"/>
</dbReference>
<dbReference type="GO" id="GO:0004386">
    <property type="term" value="F:helicase activity"/>
    <property type="evidence" value="ECO:0007669"/>
    <property type="project" value="UniProtKB-KW"/>
</dbReference>
<dbReference type="EMBL" id="FQZL01000007">
    <property type="protein sequence ID" value="SHI83019.1"/>
    <property type="molecule type" value="Genomic_DNA"/>
</dbReference>
<evidence type="ECO:0000313" key="3">
    <source>
        <dbReference type="EMBL" id="SHI83019.1"/>
    </source>
</evidence>
<keyword evidence="3" id="KW-0547">Nucleotide-binding</keyword>
<keyword evidence="4" id="KW-1185">Reference proteome</keyword>
<dbReference type="PANTHER" id="PTHR37826">
    <property type="entry name" value="FLOTILLIN BAND_7_5 DOMAIN PROTEIN"/>
    <property type="match status" value="1"/>
</dbReference>
<organism evidence="3 4">
    <name type="scientific">Dethiosulfatibacter aminovorans DSM 17477</name>
    <dbReference type="NCBI Taxonomy" id="1121476"/>
    <lineage>
        <taxon>Bacteria</taxon>
        <taxon>Bacillati</taxon>
        <taxon>Bacillota</taxon>
        <taxon>Tissierellia</taxon>
        <taxon>Dethiosulfatibacter</taxon>
    </lineage>
</organism>
<feature type="compositionally biased region" description="Acidic residues" evidence="1">
    <location>
        <begin position="23"/>
        <end position="39"/>
    </location>
</feature>
<keyword evidence="2" id="KW-0812">Transmembrane</keyword>
<keyword evidence="3" id="KW-0067">ATP-binding</keyword>
<name>A0A1M6ECB3_9FIRM</name>
<dbReference type="OrthoDB" id="3182597at2"/>
<evidence type="ECO:0000256" key="2">
    <source>
        <dbReference type="SAM" id="Phobius"/>
    </source>
</evidence>
<keyword evidence="2" id="KW-1133">Transmembrane helix</keyword>
<accession>A0A1M6ECB3</accession>
<keyword evidence="3" id="KW-0378">Hydrolase</keyword>
<gene>
    <name evidence="3" type="ORF">SAMN02745751_01146</name>
</gene>
<feature type="transmembrane region" description="Helical" evidence="2">
    <location>
        <begin position="375"/>
        <end position="393"/>
    </location>
</feature>
<dbReference type="Gene3D" id="2.20.28.30">
    <property type="entry name" value="RNA polymerase ii, chain L"/>
    <property type="match status" value="1"/>
</dbReference>
<feature type="region of interest" description="Disordered" evidence="1">
    <location>
        <begin position="1"/>
        <end position="41"/>
    </location>
</feature>
<keyword evidence="3" id="KW-0347">Helicase</keyword>
<dbReference type="PANTHER" id="PTHR37826:SF3">
    <property type="entry name" value="J DOMAIN-CONTAINING PROTEIN"/>
    <property type="match status" value="1"/>
</dbReference>
<protein>
    <submittedName>
        <fullName evidence="3">Replication restart DNA helicase PriA</fullName>
    </submittedName>
</protein>
<evidence type="ECO:0000313" key="4">
    <source>
        <dbReference type="Proteomes" id="UP000184052"/>
    </source>
</evidence>
<proteinExistence type="predicted"/>
<sequence>MAFGIKDKKHGKYDEKTESWDKEDLEETSDILEDEDDGEIHEVGTDKFPCPSCGGNMEFSPDEQKLQCPYCKTVVEIENEETDVREYNLRDAEEKASHNWGGDKVVIKCSNCGGATVVDSSTKARFCSFCGSSHVVKTDESVGIKPETMIPFKVNREKGKKKFRSWINGKFFAPGELKKDQTLERLQGVYIPFFTYDSSSNTAYTAKRGTHYYTTHTRVVDGKTVTERVRHTRWTTVRGIYSNYFDDVLVNVSRHIDDDLVKRMGGYNLRRLLPYKAEYMSGFIAEKYSISLNDGWYKAKMDIDQSIDQGIRRQVGGDEFRLLNKSTDYGEIKYKHVLLPMWMSAYKFKEKTYKFLVNGQTGNVSGEYPKSPLKIAGVILTFVLIGLLGYLIYTYR</sequence>